<accession>A0A9I9CU48</accession>
<dbReference type="EnsemblPlants" id="MELO3C008353.2.1">
    <property type="protein sequence ID" value="MELO3C008353.2.1"/>
    <property type="gene ID" value="MELO3C008353.2"/>
</dbReference>
<proteinExistence type="predicted"/>
<protein>
    <submittedName>
        <fullName evidence="1">Uncharacterized protein</fullName>
    </submittedName>
</protein>
<sequence length="45" mass="5205">MVRVGKDMDSLNIEAIQIRKKNKRLLRDIATLHNEAKAQRCALEN</sequence>
<name>A0A9I9CU48_CUCME</name>
<reference evidence="1" key="1">
    <citation type="submission" date="2023-03" db="UniProtKB">
        <authorList>
            <consortium name="EnsemblPlants"/>
        </authorList>
    </citation>
    <scope>IDENTIFICATION</scope>
</reference>
<dbReference type="AlphaFoldDB" id="A0A9I9CU48"/>
<evidence type="ECO:0000313" key="1">
    <source>
        <dbReference type="EnsemblPlants" id="MELO3C008353.2.1"/>
    </source>
</evidence>
<dbReference type="Gramene" id="MELO3C008353.2.1">
    <property type="protein sequence ID" value="MELO3C008353.2.1"/>
    <property type="gene ID" value="MELO3C008353.2"/>
</dbReference>
<organism evidence="1">
    <name type="scientific">Cucumis melo</name>
    <name type="common">Muskmelon</name>
    <dbReference type="NCBI Taxonomy" id="3656"/>
    <lineage>
        <taxon>Eukaryota</taxon>
        <taxon>Viridiplantae</taxon>
        <taxon>Streptophyta</taxon>
        <taxon>Embryophyta</taxon>
        <taxon>Tracheophyta</taxon>
        <taxon>Spermatophyta</taxon>
        <taxon>Magnoliopsida</taxon>
        <taxon>eudicotyledons</taxon>
        <taxon>Gunneridae</taxon>
        <taxon>Pentapetalae</taxon>
        <taxon>rosids</taxon>
        <taxon>fabids</taxon>
        <taxon>Cucurbitales</taxon>
        <taxon>Cucurbitaceae</taxon>
        <taxon>Benincaseae</taxon>
        <taxon>Cucumis</taxon>
    </lineage>
</organism>